<dbReference type="STRING" id="267850.ADINL_2999"/>
<dbReference type="InterPro" id="IPR008620">
    <property type="entry name" value="FixH"/>
</dbReference>
<dbReference type="Proteomes" id="UP000027318">
    <property type="component" value="Unassembled WGS sequence"/>
</dbReference>
<organism evidence="2 3">
    <name type="scientific">Nitrincola lacisaponensis</name>
    <dbReference type="NCBI Taxonomy" id="267850"/>
    <lineage>
        <taxon>Bacteria</taxon>
        <taxon>Pseudomonadati</taxon>
        <taxon>Pseudomonadota</taxon>
        <taxon>Gammaproteobacteria</taxon>
        <taxon>Oceanospirillales</taxon>
        <taxon>Oceanospirillaceae</taxon>
        <taxon>Nitrincola</taxon>
    </lineage>
</organism>
<gene>
    <name evidence="2" type="ORF">ADINL_2999</name>
</gene>
<dbReference type="AlphaFoldDB" id="A0A063XYH1"/>
<keyword evidence="1" id="KW-1133">Transmembrane helix</keyword>
<keyword evidence="1" id="KW-0812">Transmembrane</keyword>
<proteinExistence type="predicted"/>
<evidence type="ECO:0000313" key="3">
    <source>
        <dbReference type="Proteomes" id="UP000027318"/>
    </source>
</evidence>
<accession>A0A063XYH1</accession>
<dbReference type="OrthoDB" id="5295180at2"/>
<dbReference type="Pfam" id="PF05751">
    <property type="entry name" value="FixH"/>
    <property type="match status" value="1"/>
</dbReference>
<comment type="caution">
    <text evidence="2">The sequence shown here is derived from an EMBL/GenBank/DDBJ whole genome shotgun (WGS) entry which is preliminary data.</text>
</comment>
<protein>
    <recommendedName>
        <fullName evidence="4">CcoH-like protein</fullName>
    </recommendedName>
</protein>
<evidence type="ECO:0000313" key="2">
    <source>
        <dbReference type="EMBL" id="KDE38544.1"/>
    </source>
</evidence>
<evidence type="ECO:0008006" key="4">
    <source>
        <dbReference type="Google" id="ProtNLM"/>
    </source>
</evidence>
<keyword evidence="3" id="KW-1185">Reference proteome</keyword>
<feature type="transmembrane region" description="Helical" evidence="1">
    <location>
        <begin position="15"/>
        <end position="38"/>
    </location>
</feature>
<sequence>MSQDAAIAPWYRQPWLWFILTPIIAAMVVGFIMLSVAINQQRIDPPLDREFVRDGRGYAVDESMAENARVLGLSGELRLDAETGQAILNMQGTLPDNLQTIELHVKVGANQQLDHVVKLQRISNLNQFNGSLSKPITARSTFIIMSPEEAWKILQVAQPPFNDKIIAFTP</sequence>
<dbReference type="EMBL" id="JMSZ01000042">
    <property type="protein sequence ID" value="KDE38544.1"/>
    <property type="molecule type" value="Genomic_DNA"/>
</dbReference>
<name>A0A063XYH1_9GAMM</name>
<keyword evidence="1" id="KW-0472">Membrane</keyword>
<evidence type="ECO:0000256" key="1">
    <source>
        <dbReference type="SAM" id="Phobius"/>
    </source>
</evidence>
<dbReference type="RefSeq" id="WP_036549873.1">
    <property type="nucleotide sequence ID" value="NZ_JMSZ01000042.1"/>
</dbReference>
<reference evidence="2 3" key="1">
    <citation type="journal article" date="2005" name="Int. J. Syst. Evol. Microbiol.">
        <title>Nitrincola lacisaponensis gen. nov., sp. nov., a novel alkaliphilic bacterium isolated from an alkaline, saline lake.</title>
        <authorList>
            <person name="Dimitriu P.A."/>
            <person name="Shukla S.K."/>
            <person name="Conradt J."/>
            <person name="Marquez M.C."/>
            <person name="Ventosa A."/>
            <person name="Maglia A."/>
            <person name="Peyton B.M."/>
            <person name="Pinkart H.C."/>
            <person name="Mormile M.R."/>
        </authorList>
    </citation>
    <scope>NUCLEOTIDE SEQUENCE [LARGE SCALE GENOMIC DNA]</scope>
    <source>
        <strain evidence="2 3">4CA</strain>
    </source>
</reference>